<dbReference type="AlphaFoldDB" id="A0AAV9AWD6"/>
<dbReference type="Pfam" id="PF07839">
    <property type="entry name" value="CaM_binding"/>
    <property type="match status" value="1"/>
</dbReference>
<gene>
    <name evidence="3" type="ORF">QJS04_geneDACA006900</name>
</gene>
<sequence length="575" mass="62831">MSKEKLESAFIVVTPETAKPNRSTMRRNSTGKVVTRTSISHSMDETKVVPHYLRASKGSCHDFCKYGRKHAFEAQGNRPPLSAFRRNKQASNEDQVGDSELGEGKKNPVMKPKVSPDKKVVSDDHILSMATPIEAPSQGLGSECRKIKLVVEANVSPKQEIVVSDAPGVPTLAENGVTLTELQHQRPKSTLGEKKKKPLVKFKVSADRKLRQLDKPQATNPAALSNAGKISSSEKSVTNVRKIPSPAKKFDQPKLHLVRSTSPSKQSTTLTGKRSPKIKTVKNVGLSKIGVKKTAKPLMASVTPKIPVNGDARARERNKGGNAKVASPTLDPRSTKKFESTDDIISEKTLHVVDTKPENEISELIIEKEFQKDQSSPPSPSSSSSSLSQSISLHEEDQYESEFSTISEASDSDLQVTVTKMNGSVGPQEGEDNKRSFRMGVMINPEDIDSPPHKLKFKAGKVISLQSDNNGPRRLIFGQGRTVGENANGKGEFGRRSFRRRRQVTSGDVNNSLEAKAVVLKHQDMQGKKDAQGLFNHVIEETASKLVETRKSKVKALVGAFETVISLQESKAPTV</sequence>
<reference evidence="3" key="2">
    <citation type="submission" date="2023-06" db="EMBL/GenBank/DDBJ databases">
        <authorList>
            <person name="Ma L."/>
            <person name="Liu K.-W."/>
            <person name="Li Z."/>
            <person name="Hsiao Y.-Y."/>
            <person name="Qi Y."/>
            <person name="Fu T."/>
            <person name="Tang G."/>
            <person name="Zhang D."/>
            <person name="Sun W.-H."/>
            <person name="Liu D.-K."/>
            <person name="Li Y."/>
            <person name="Chen G.-Z."/>
            <person name="Liu X.-D."/>
            <person name="Liao X.-Y."/>
            <person name="Jiang Y.-T."/>
            <person name="Yu X."/>
            <person name="Hao Y."/>
            <person name="Huang J."/>
            <person name="Zhao X.-W."/>
            <person name="Ke S."/>
            <person name="Chen Y.-Y."/>
            <person name="Wu W.-L."/>
            <person name="Hsu J.-L."/>
            <person name="Lin Y.-F."/>
            <person name="Huang M.-D."/>
            <person name="Li C.-Y."/>
            <person name="Huang L."/>
            <person name="Wang Z.-W."/>
            <person name="Zhao X."/>
            <person name="Zhong W.-Y."/>
            <person name="Peng D.-H."/>
            <person name="Ahmad S."/>
            <person name="Lan S."/>
            <person name="Zhang J.-S."/>
            <person name="Tsai W.-C."/>
            <person name="Van De Peer Y."/>
            <person name="Liu Z.-J."/>
        </authorList>
    </citation>
    <scope>NUCLEOTIDE SEQUENCE</scope>
    <source>
        <strain evidence="3">SCP</strain>
        <tissue evidence="3">Leaves</tissue>
    </source>
</reference>
<feature type="region of interest" description="Disordered" evidence="1">
    <location>
        <begin position="18"/>
        <end position="43"/>
    </location>
</feature>
<dbReference type="Proteomes" id="UP001179952">
    <property type="component" value="Unassembled WGS sequence"/>
</dbReference>
<proteinExistence type="predicted"/>
<reference evidence="3" key="1">
    <citation type="journal article" date="2023" name="Nat. Commun.">
        <title>Diploid and tetraploid genomes of Acorus and the evolution of monocots.</title>
        <authorList>
            <person name="Ma L."/>
            <person name="Liu K.W."/>
            <person name="Li Z."/>
            <person name="Hsiao Y.Y."/>
            <person name="Qi Y."/>
            <person name="Fu T."/>
            <person name="Tang G.D."/>
            <person name="Zhang D."/>
            <person name="Sun W.H."/>
            <person name="Liu D.K."/>
            <person name="Li Y."/>
            <person name="Chen G.Z."/>
            <person name="Liu X.D."/>
            <person name="Liao X.Y."/>
            <person name="Jiang Y.T."/>
            <person name="Yu X."/>
            <person name="Hao Y."/>
            <person name="Huang J."/>
            <person name="Zhao X.W."/>
            <person name="Ke S."/>
            <person name="Chen Y.Y."/>
            <person name="Wu W.L."/>
            <person name="Hsu J.L."/>
            <person name="Lin Y.F."/>
            <person name="Huang M.D."/>
            <person name="Li C.Y."/>
            <person name="Huang L."/>
            <person name="Wang Z.W."/>
            <person name="Zhao X."/>
            <person name="Zhong W.Y."/>
            <person name="Peng D.H."/>
            <person name="Ahmad S."/>
            <person name="Lan S."/>
            <person name="Zhang J.S."/>
            <person name="Tsai W.C."/>
            <person name="Van de Peer Y."/>
            <person name="Liu Z.J."/>
        </authorList>
    </citation>
    <scope>NUCLEOTIDE SEQUENCE</scope>
    <source>
        <strain evidence="3">SCP</strain>
    </source>
</reference>
<feature type="compositionally biased region" description="Polar residues" evidence="1">
    <location>
        <begin position="259"/>
        <end position="272"/>
    </location>
</feature>
<feature type="region of interest" description="Disordered" evidence="1">
    <location>
        <begin position="213"/>
        <end position="277"/>
    </location>
</feature>
<comment type="caution">
    <text evidence="3">The sequence shown here is derived from an EMBL/GenBank/DDBJ whole genome shotgun (WGS) entry which is preliminary data.</text>
</comment>
<dbReference type="PANTHER" id="PTHR33349:SF1">
    <property type="entry name" value="EMB|CAB62594.1"/>
    <property type="match status" value="1"/>
</dbReference>
<evidence type="ECO:0000313" key="4">
    <source>
        <dbReference type="Proteomes" id="UP001179952"/>
    </source>
</evidence>
<evidence type="ECO:0000313" key="3">
    <source>
        <dbReference type="EMBL" id="KAK1268473.1"/>
    </source>
</evidence>
<dbReference type="EMBL" id="JAUJYN010000006">
    <property type="protein sequence ID" value="KAK1268473.1"/>
    <property type="molecule type" value="Genomic_DNA"/>
</dbReference>
<feature type="compositionally biased region" description="Polar residues" evidence="1">
    <location>
        <begin position="217"/>
        <end position="239"/>
    </location>
</feature>
<evidence type="ECO:0000256" key="1">
    <source>
        <dbReference type="SAM" id="MobiDB-lite"/>
    </source>
</evidence>
<feature type="region of interest" description="Disordered" evidence="1">
    <location>
        <begin position="302"/>
        <end position="416"/>
    </location>
</feature>
<dbReference type="SMART" id="SM01054">
    <property type="entry name" value="CaM_binding"/>
    <property type="match status" value="1"/>
</dbReference>
<name>A0AAV9AWD6_ACOGR</name>
<feature type="region of interest" description="Disordered" evidence="1">
    <location>
        <begin position="75"/>
        <end position="120"/>
    </location>
</feature>
<protein>
    <recommendedName>
        <fullName evidence="2">Calmodulin-binding domain-containing protein</fullName>
    </recommendedName>
</protein>
<organism evidence="3 4">
    <name type="scientific">Acorus gramineus</name>
    <name type="common">Dwarf sweet flag</name>
    <dbReference type="NCBI Taxonomy" id="55184"/>
    <lineage>
        <taxon>Eukaryota</taxon>
        <taxon>Viridiplantae</taxon>
        <taxon>Streptophyta</taxon>
        <taxon>Embryophyta</taxon>
        <taxon>Tracheophyta</taxon>
        <taxon>Spermatophyta</taxon>
        <taxon>Magnoliopsida</taxon>
        <taxon>Liliopsida</taxon>
        <taxon>Acoraceae</taxon>
        <taxon>Acorus</taxon>
    </lineage>
</organism>
<keyword evidence="4" id="KW-1185">Reference proteome</keyword>
<feature type="compositionally biased region" description="Low complexity" evidence="1">
    <location>
        <begin position="381"/>
        <end position="392"/>
    </location>
</feature>
<dbReference type="GO" id="GO:0005516">
    <property type="term" value="F:calmodulin binding"/>
    <property type="evidence" value="ECO:0007669"/>
    <property type="project" value="InterPro"/>
</dbReference>
<accession>A0AAV9AWD6</accession>
<dbReference type="InterPro" id="IPR012417">
    <property type="entry name" value="CaM-bd_dom_pln"/>
</dbReference>
<evidence type="ECO:0000259" key="2">
    <source>
        <dbReference type="SMART" id="SM01054"/>
    </source>
</evidence>
<feature type="compositionally biased region" description="Polar residues" evidence="1">
    <location>
        <begin position="401"/>
        <end position="416"/>
    </location>
</feature>
<feature type="compositionally biased region" description="Polar residues" evidence="1">
    <location>
        <begin position="20"/>
        <end position="41"/>
    </location>
</feature>
<dbReference type="PANTHER" id="PTHR33349">
    <property type="entry name" value="EMB|CAB62594.1"/>
    <property type="match status" value="1"/>
</dbReference>
<feature type="region of interest" description="Disordered" evidence="1">
    <location>
        <begin position="482"/>
        <end position="505"/>
    </location>
</feature>
<feature type="domain" description="Calmodulin-binding" evidence="2">
    <location>
        <begin position="451"/>
        <end position="566"/>
    </location>
</feature>
<feature type="compositionally biased region" description="Basic and acidic residues" evidence="1">
    <location>
        <begin position="333"/>
        <end position="372"/>
    </location>
</feature>